<dbReference type="PROSITE" id="PS00198">
    <property type="entry name" value="4FE4S_FER_1"/>
    <property type="match status" value="1"/>
</dbReference>
<evidence type="ECO:0000313" key="12">
    <source>
        <dbReference type="Proteomes" id="UP000076878"/>
    </source>
</evidence>
<keyword evidence="8" id="KW-0411">Iron-sulfur</keyword>
<name>A0A143YA24_9LACT</name>
<dbReference type="RefSeq" id="WP_068621163.1">
    <property type="nucleotide sequence ID" value="NZ_FJNB01000002.1"/>
</dbReference>
<dbReference type="AlphaFoldDB" id="A0A143YA24"/>
<protein>
    <submittedName>
        <fullName evidence="10">Armadillo-type fold</fullName>
    </submittedName>
    <submittedName>
        <fullName evidence="11">Epoxyqueuosine reductase</fullName>
    </submittedName>
</protein>
<keyword evidence="2" id="KW-0963">Cytoplasm</keyword>
<dbReference type="EMBL" id="FNYT01000022">
    <property type="protein sequence ID" value="SEJ68643.1"/>
    <property type="molecule type" value="Genomic_DNA"/>
</dbReference>
<dbReference type="InterPro" id="IPR004453">
    <property type="entry name" value="QueG"/>
</dbReference>
<keyword evidence="3" id="KW-0819">tRNA processing</keyword>
<reference evidence="11 13" key="2">
    <citation type="submission" date="2016-10" db="EMBL/GenBank/DDBJ databases">
        <authorList>
            <person name="Varghese N."/>
            <person name="Submissions S."/>
        </authorList>
    </citation>
    <scope>NUCLEOTIDE SEQUENCE [LARGE SCALE GENOMIC DNA]</scope>
    <source>
        <strain evidence="11 13">DSM 22150</strain>
    </source>
</reference>
<dbReference type="STRING" id="640938.TR210_476"/>
<keyword evidence="5" id="KW-0671">Queuosine biosynthesis</keyword>
<dbReference type="SUPFAM" id="SSF48371">
    <property type="entry name" value="ARM repeat"/>
    <property type="match status" value="1"/>
</dbReference>
<dbReference type="Proteomes" id="UP000076878">
    <property type="component" value="Unassembled WGS sequence"/>
</dbReference>
<evidence type="ECO:0000256" key="1">
    <source>
        <dbReference type="ARBA" id="ARBA00022485"/>
    </source>
</evidence>
<keyword evidence="7" id="KW-0408">Iron</keyword>
<dbReference type="Proteomes" id="UP000199280">
    <property type="component" value="Unassembled WGS sequence"/>
</dbReference>
<dbReference type="InterPro" id="IPR013542">
    <property type="entry name" value="QueG_DUF1730"/>
</dbReference>
<evidence type="ECO:0000313" key="13">
    <source>
        <dbReference type="Proteomes" id="UP000199280"/>
    </source>
</evidence>
<dbReference type="Pfam" id="PF08331">
    <property type="entry name" value="QueG_DUF1730"/>
    <property type="match status" value="1"/>
</dbReference>
<dbReference type="PANTHER" id="PTHR30002">
    <property type="entry name" value="EPOXYQUEUOSINE REDUCTASE"/>
    <property type="match status" value="1"/>
</dbReference>
<evidence type="ECO:0000259" key="9">
    <source>
        <dbReference type="PROSITE" id="PS51379"/>
    </source>
</evidence>
<keyword evidence="4" id="KW-0479">Metal-binding</keyword>
<feature type="domain" description="4Fe-4S ferredoxin-type" evidence="9">
    <location>
        <begin position="177"/>
        <end position="208"/>
    </location>
</feature>
<dbReference type="SUPFAM" id="SSF54862">
    <property type="entry name" value="4Fe-4S ferredoxins"/>
    <property type="match status" value="1"/>
</dbReference>
<evidence type="ECO:0000313" key="10">
    <source>
        <dbReference type="EMBL" id="CZQ85624.1"/>
    </source>
</evidence>
<evidence type="ECO:0000256" key="5">
    <source>
        <dbReference type="ARBA" id="ARBA00022785"/>
    </source>
</evidence>
<dbReference type="PROSITE" id="PS51379">
    <property type="entry name" value="4FE4S_FER_2"/>
    <property type="match status" value="1"/>
</dbReference>
<accession>A0A143YA24</accession>
<organism evidence="10 12">
    <name type="scientific">Trichococcus ilyis</name>
    <dbReference type="NCBI Taxonomy" id="640938"/>
    <lineage>
        <taxon>Bacteria</taxon>
        <taxon>Bacillati</taxon>
        <taxon>Bacillota</taxon>
        <taxon>Bacilli</taxon>
        <taxon>Lactobacillales</taxon>
        <taxon>Carnobacteriaceae</taxon>
        <taxon>Trichococcus</taxon>
    </lineage>
</organism>
<evidence type="ECO:0000313" key="11">
    <source>
        <dbReference type="EMBL" id="SEJ68643.1"/>
    </source>
</evidence>
<gene>
    <name evidence="11" type="ORF">SAMN05216375_1225</name>
    <name evidence="10" type="ORF">TR210_476</name>
</gene>
<dbReference type="InterPro" id="IPR017900">
    <property type="entry name" value="4Fe4S_Fe_S_CS"/>
</dbReference>
<evidence type="ECO:0000256" key="7">
    <source>
        <dbReference type="ARBA" id="ARBA00023004"/>
    </source>
</evidence>
<evidence type="ECO:0000256" key="4">
    <source>
        <dbReference type="ARBA" id="ARBA00022723"/>
    </source>
</evidence>
<dbReference type="GO" id="GO:0046872">
    <property type="term" value="F:metal ion binding"/>
    <property type="evidence" value="ECO:0007669"/>
    <property type="project" value="UniProtKB-KW"/>
</dbReference>
<evidence type="ECO:0000256" key="2">
    <source>
        <dbReference type="ARBA" id="ARBA00022490"/>
    </source>
</evidence>
<dbReference type="EMBL" id="FJNB01000002">
    <property type="protein sequence ID" value="CZQ85624.1"/>
    <property type="molecule type" value="Genomic_DNA"/>
</dbReference>
<dbReference type="NCBIfam" id="TIGR00276">
    <property type="entry name" value="tRNA epoxyqueuosine(34) reductase QueG"/>
    <property type="match status" value="1"/>
</dbReference>
<dbReference type="GO" id="GO:0008616">
    <property type="term" value="P:tRNA queuosine(34) biosynthetic process"/>
    <property type="evidence" value="ECO:0007669"/>
    <property type="project" value="UniProtKB-KW"/>
</dbReference>
<keyword evidence="1" id="KW-0004">4Fe-4S</keyword>
<dbReference type="OrthoDB" id="9784571at2"/>
<dbReference type="Pfam" id="PF13484">
    <property type="entry name" value="Fer4_16"/>
    <property type="match status" value="1"/>
</dbReference>
<dbReference type="InterPro" id="IPR017896">
    <property type="entry name" value="4Fe4S_Fe-S-bd"/>
</dbReference>
<sequence>MDFAALKAEIIEESKKLGIDKLGFTTAEPFEYMLESLKEQHAKGHTVGFEHPDLDERIYPERIFENPQAILSIALAYPSKMTEKAERARGERRGNFSRASWGTDYHVILRDRMERLIAFIQEKIPDARFKPMVDTGELIDTVVAQRAGLGFIGRNGLLITREFGSYVYLGEIITDIPFPADEPGVNGCGECRRCVDFCPTGAVLGNGQLNPNICLSYQTQTKGYMPEEFRKKIGHVIYGCDICQQVCPYNRGMDHHLHPEMEPEPASVTPVLQPMLTISNRDFKEQFGHLAGSWRGKKPLQRNAVIALANYRDRTAIPELLRMIEQDPRPVLRGTAAWAIAEIVREANPELLAFFSESLKTETDEETKAELEKAYLKMLGTKEAD</sequence>
<dbReference type="GO" id="GO:0051539">
    <property type="term" value="F:4 iron, 4 sulfur cluster binding"/>
    <property type="evidence" value="ECO:0007669"/>
    <property type="project" value="UniProtKB-KW"/>
</dbReference>
<evidence type="ECO:0000256" key="8">
    <source>
        <dbReference type="ARBA" id="ARBA00023014"/>
    </source>
</evidence>
<keyword evidence="6" id="KW-0560">Oxidoreductase</keyword>
<evidence type="ECO:0000256" key="3">
    <source>
        <dbReference type="ARBA" id="ARBA00022694"/>
    </source>
</evidence>
<dbReference type="GO" id="GO:0052693">
    <property type="term" value="F:epoxyqueuosine reductase activity"/>
    <property type="evidence" value="ECO:0007669"/>
    <property type="project" value="TreeGrafter"/>
</dbReference>
<dbReference type="Pfam" id="PF13646">
    <property type="entry name" value="HEAT_2"/>
    <property type="match status" value="1"/>
</dbReference>
<dbReference type="PANTHER" id="PTHR30002:SF4">
    <property type="entry name" value="EPOXYQUEUOSINE REDUCTASE"/>
    <property type="match status" value="1"/>
</dbReference>
<reference evidence="10 12" key="1">
    <citation type="submission" date="2016-02" db="EMBL/GenBank/DDBJ databases">
        <authorList>
            <person name="Wen L."/>
            <person name="He K."/>
            <person name="Yang H."/>
        </authorList>
    </citation>
    <scope>NUCLEOTIDE SEQUENCE [LARGE SCALE GENOMIC DNA]</scope>
    <source>
        <strain evidence="10">Trichococcus_R210</strain>
    </source>
</reference>
<proteinExistence type="predicted"/>
<dbReference type="InterPro" id="IPR011989">
    <property type="entry name" value="ARM-like"/>
</dbReference>
<evidence type="ECO:0000256" key="6">
    <source>
        <dbReference type="ARBA" id="ARBA00023002"/>
    </source>
</evidence>
<keyword evidence="13" id="KW-1185">Reference proteome</keyword>
<dbReference type="Gene3D" id="1.25.10.10">
    <property type="entry name" value="Leucine-rich Repeat Variant"/>
    <property type="match status" value="1"/>
</dbReference>
<dbReference type="InterPro" id="IPR016024">
    <property type="entry name" value="ARM-type_fold"/>
</dbReference>